<dbReference type="CDD" id="cd06127">
    <property type="entry name" value="DEDDh"/>
    <property type="match status" value="1"/>
</dbReference>
<dbReference type="InterPro" id="IPR013520">
    <property type="entry name" value="Ribonucl_H"/>
</dbReference>
<dbReference type="GO" id="GO:0008408">
    <property type="term" value="F:3'-5' exonuclease activity"/>
    <property type="evidence" value="ECO:0007669"/>
    <property type="project" value="TreeGrafter"/>
</dbReference>
<name>A0A432VTK4_9GAMM</name>
<dbReference type="NCBIfam" id="NF006602">
    <property type="entry name" value="PRK09146.1"/>
    <property type="match status" value="1"/>
</dbReference>
<dbReference type="Gene3D" id="3.30.420.10">
    <property type="entry name" value="Ribonuclease H-like superfamily/Ribonuclease H"/>
    <property type="match status" value="1"/>
</dbReference>
<dbReference type="GO" id="GO:0005829">
    <property type="term" value="C:cytosol"/>
    <property type="evidence" value="ECO:0007669"/>
    <property type="project" value="TreeGrafter"/>
</dbReference>
<organism evidence="5 6">
    <name type="scientific">Aliidiomarina haloalkalitolerans</name>
    <dbReference type="NCBI Taxonomy" id="859059"/>
    <lineage>
        <taxon>Bacteria</taxon>
        <taxon>Pseudomonadati</taxon>
        <taxon>Pseudomonadota</taxon>
        <taxon>Gammaproteobacteria</taxon>
        <taxon>Alteromonadales</taxon>
        <taxon>Idiomarinaceae</taxon>
        <taxon>Aliidiomarina</taxon>
    </lineage>
</organism>
<sequence>MSMPLNWTERYQHLAASARDSRLREFYQAGMVAANTPIAEAPLIAVDFETTGMDAQTHGILSIAMIPMTLQRIELHAAKQWIVRPHDPLTESSVVIHGITHGDIAQAADITDYLEEILKFAAGRTWVVHYRGIERPFLQQTLLNRIGESIEFPVIDTMQIEAQLRRKPLTAWQRLLQRTNLKQYPQPSIRLGDSRQRYRLPYYPPHDALTDTLACAELLQAQIAHHYSPDTPIGQLWY</sequence>
<comment type="caution">
    <text evidence="5">The sequence shown here is derived from an EMBL/GenBank/DDBJ whole genome shotgun (WGS) entry which is preliminary data.</text>
</comment>
<dbReference type="GO" id="GO:0003676">
    <property type="term" value="F:nucleic acid binding"/>
    <property type="evidence" value="ECO:0007669"/>
    <property type="project" value="InterPro"/>
</dbReference>
<dbReference type="SUPFAM" id="SSF53098">
    <property type="entry name" value="Ribonuclease H-like"/>
    <property type="match status" value="1"/>
</dbReference>
<dbReference type="EMBL" id="PIPI01000004">
    <property type="protein sequence ID" value="RUO19821.1"/>
    <property type="molecule type" value="Genomic_DNA"/>
</dbReference>
<evidence type="ECO:0000256" key="1">
    <source>
        <dbReference type="ARBA" id="ARBA00022722"/>
    </source>
</evidence>
<keyword evidence="1" id="KW-0540">Nuclease</keyword>
<dbReference type="Pfam" id="PF00929">
    <property type="entry name" value="RNase_T"/>
    <property type="match status" value="1"/>
</dbReference>
<dbReference type="PANTHER" id="PTHR30231:SF4">
    <property type="entry name" value="PROTEIN NEN2"/>
    <property type="match status" value="1"/>
</dbReference>
<dbReference type="AlphaFoldDB" id="A0A432VTK4"/>
<evidence type="ECO:0000256" key="3">
    <source>
        <dbReference type="ARBA" id="ARBA00022839"/>
    </source>
</evidence>
<accession>A0A432VTK4</accession>
<keyword evidence="2" id="KW-0378">Hydrolase</keyword>
<evidence type="ECO:0000259" key="4">
    <source>
        <dbReference type="SMART" id="SM00479"/>
    </source>
</evidence>
<dbReference type="GO" id="GO:0006259">
    <property type="term" value="P:DNA metabolic process"/>
    <property type="evidence" value="ECO:0007669"/>
    <property type="project" value="UniProtKB-ARBA"/>
</dbReference>
<reference evidence="5 6" key="1">
    <citation type="journal article" date="2011" name="Front. Microbiol.">
        <title>Genomic signatures of strain selection and enhancement in Bacillus atrophaeus var. globigii, a historical biowarfare simulant.</title>
        <authorList>
            <person name="Gibbons H.S."/>
            <person name="Broomall S.M."/>
            <person name="McNew L.A."/>
            <person name="Daligault H."/>
            <person name="Chapman C."/>
            <person name="Bruce D."/>
            <person name="Karavis M."/>
            <person name="Krepps M."/>
            <person name="McGregor P.A."/>
            <person name="Hong C."/>
            <person name="Park K.H."/>
            <person name="Akmal A."/>
            <person name="Feldman A."/>
            <person name="Lin J.S."/>
            <person name="Chang W.E."/>
            <person name="Higgs B.W."/>
            <person name="Demirev P."/>
            <person name="Lindquist J."/>
            <person name="Liem A."/>
            <person name="Fochler E."/>
            <person name="Read T.D."/>
            <person name="Tapia R."/>
            <person name="Johnson S."/>
            <person name="Bishop-Lilly K.A."/>
            <person name="Detter C."/>
            <person name="Han C."/>
            <person name="Sozhamannan S."/>
            <person name="Rosenzweig C.N."/>
            <person name="Skowronski E.W."/>
        </authorList>
    </citation>
    <scope>NUCLEOTIDE SEQUENCE [LARGE SCALE GENOMIC DNA]</scope>
    <source>
        <strain evidence="5 6">AK5</strain>
    </source>
</reference>
<dbReference type="InterPro" id="IPR012337">
    <property type="entry name" value="RNaseH-like_sf"/>
</dbReference>
<keyword evidence="6" id="KW-1185">Reference proteome</keyword>
<dbReference type="InterPro" id="IPR036397">
    <property type="entry name" value="RNaseH_sf"/>
</dbReference>
<dbReference type="PANTHER" id="PTHR30231">
    <property type="entry name" value="DNA POLYMERASE III SUBUNIT EPSILON"/>
    <property type="match status" value="1"/>
</dbReference>
<proteinExistence type="predicted"/>
<protein>
    <submittedName>
        <fullName evidence="5">DNA polymerase III subunit epsilon</fullName>
    </submittedName>
</protein>
<evidence type="ECO:0000313" key="6">
    <source>
        <dbReference type="Proteomes" id="UP000288212"/>
    </source>
</evidence>
<dbReference type="Proteomes" id="UP000288212">
    <property type="component" value="Unassembled WGS sequence"/>
</dbReference>
<dbReference type="OrthoDB" id="5497329at2"/>
<feature type="domain" description="Exonuclease" evidence="4">
    <location>
        <begin position="42"/>
        <end position="228"/>
    </location>
</feature>
<evidence type="ECO:0000313" key="5">
    <source>
        <dbReference type="EMBL" id="RUO19821.1"/>
    </source>
</evidence>
<dbReference type="SMART" id="SM00479">
    <property type="entry name" value="EXOIII"/>
    <property type="match status" value="1"/>
</dbReference>
<evidence type="ECO:0000256" key="2">
    <source>
        <dbReference type="ARBA" id="ARBA00022801"/>
    </source>
</evidence>
<gene>
    <name evidence="5" type="ORF">CWE06_07230</name>
</gene>
<keyword evidence="3" id="KW-0269">Exonuclease</keyword>